<dbReference type="EMBL" id="BMKR01000046">
    <property type="protein sequence ID" value="GGG09125.1"/>
    <property type="molecule type" value="Genomic_DNA"/>
</dbReference>
<evidence type="ECO:0008006" key="3">
    <source>
        <dbReference type="Google" id="ProtNLM"/>
    </source>
</evidence>
<dbReference type="AlphaFoldDB" id="A0A917FWP8"/>
<comment type="caution">
    <text evidence="1">The sequence shown here is derived from an EMBL/GenBank/DDBJ whole genome shotgun (WGS) entry which is preliminary data.</text>
</comment>
<dbReference type="InterPro" id="IPR017395">
    <property type="entry name" value="Chlorophyllase-like"/>
</dbReference>
<accession>A0A917FWP8</accession>
<evidence type="ECO:0000313" key="2">
    <source>
        <dbReference type="Proteomes" id="UP000637643"/>
    </source>
</evidence>
<reference evidence="1" key="1">
    <citation type="journal article" date="2014" name="Int. J. Syst. Evol. Microbiol.">
        <title>Complete genome sequence of Corynebacterium casei LMG S-19264T (=DSM 44701T), isolated from a smear-ripened cheese.</title>
        <authorList>
            <consortium name="US DOE Joint Genome Institute (JGI-PGF)"/>
            <person name="Walter F."/>
            <person name="Albersmeier A."/>
            <person name="Kalinowski J."/>
            <person name="Ruckert C."/>
        </authorList>
    </citation>
    <scope>NUCLEOTIDE SEQUENCE</scope>
    <source>
        <strain evidence="1">CGMCC 1.16134</strain>
    </source>
</reference>
<keyword evidence="2" id="KW-1185">Reference proteome</keyword>
<dbReference type="RefSeq" id="WP_189031665.1">
    <property type="nucleotide sequence ID" value="NZ_BMKR01000046.1"/>
</dbReference>
<dbReference type="SUPFAM" id="SSF53474">
    <property type="entry name" value="alpha/beta-Hydrolases"/>
    <property type="match status" value="1"/>
</dbReference>
<sequence length="306" mass="33046">MKTKISITSPIISVKPIVLSAPERGEDLQIRVSAPATGSELPVIIFSHGFGWSLDGYGPLADFWSAHGFVVIQPTHLDSRTLNIPPDDPRTPMIWRHRVNDLKHILDQLDLIEASVPGLSERLDRSRIAAAGHSWGGQTASMLLGARVLDANGEPGEDMSDSRIKAGLLLSTTGTGGSDLTPFAAEHFPFMNPSFADMITPALVIAGDHDHSLLSTRGPDWFTDPYFLSPGSKSLLTFFGAEHSLGGIPGYSVTETTDESPERVALIQQLTLAYLRSALGFDDTSWPEACAAFEESDNPLGRIESK</sequence>
<dbReference type="InterPro" id="IPR029058">
    <property type="entry name" value="AB_hydrolase_fold"/>
</dbReference>
<dbReference type="Proteomes" id="UP000637643">
    <property type="component" value="Unassembled WGS sequence"/>
</dbReference>
<organism evidence="1 2">
    <name type="scientific">Paenibacillus albidus</name>
    <dbReference type="NCBI Taxonomy" id="2041023"/>
    <lineage>
        <taxon>Bacteria</taxon>
        <taxon>Bacillati</taxon>
        <taxon>Bacillota</taxon>
        <taxon>Bacilli</taxon>
        <taxon>Bacillales</taxon>
        <taxon>Paenibacillaceae</taxon>
        <taxon>Paenibacillus</taxon>
    </lineage>
</organism>
<dbReference type="Pfam" id="PF07224">
    <property type="entry name" value="Chlorophyllase"/>
    <property type="match status" value="1"/>
</dbReference>
<gene>
    <name evidence="1" type="ORF">GCM10010912_62090</name>
</gene>
<dbReference type="Gene3D" id="3.40.50.1820">
    <property type="entry name" value="alpha/beta hydrolase"/>
    <property type="match status" value="1"/>
</dbReference>
<name>A0A917FWP8_9BACL</name>
<evidence type="ECO:0000313" key="1">
    <source>
        <dbReference type="EMBL" id="GGG09125.1"/>
    </source>
</evidence>
<reference evidence="1" key="2">
    <citation type="submission" date="2020-09" db="EMBL/GenBank/DDBJ databases">
        <authorList>
            <person name="Sun Q."/>
            <person name="Zhou Y."/>
        </authorList>
    </citation>
    <scope>NUCLEOTIDE SEQUENCE</scope>
    <source>
        <strain evidence="1">CGMCC 1.16134</strain>
    </source>
</reference>
<protein>
    <recommendedName>
        <fullName evidence="3">Chlorophyllase</fullName>
    </recommendedName>
</protein>
<dbReference type="PANTHER" id="PTHR33428:SF14">
    <property type="entry name" value="CARBOXYLESTERASE TYPE B DOMAIN-CONTAINING PROTEIN"/>
    <property type="match status" value="1"/>
</dbReference>
<proteinExistence type="predicted"/>
<dbReference type="PANTHER" id="PTHR33428">
    <property type="entry name" value="CHLOROPHYLLASE-2, CHLOROPLASTIC"/>
    <property type="match status" value="1"/>
</dbReference>